<dbReference type="AlphaFoldDB" id="X1J3A0"/>
<dbReference type="NCBIfam" id="TIGR00013">
    <property type="entry name" value="taut"/>
    <property type="match status" value="1"/>
</dbReference>
<proteinExistence type="inferred from homology"/>
<dbReference type="NCBIfam" id="NF002571">
    <property type="entry name" value="PRK02220.1"/>
    <property type="match status" value="1"/>
</dbReference>
<dbReference type="PANTHER" id="PTHR35530">
    <property type="entry name" value="TAUTOMERASE-RELATED"/>
    <property type="match status" value="1"/>
</dbReference>
<evidence type="ECO:0000313" key="5">
    <source>
        <dbReference type="EMBL" id="GAH72844.1"/>
    </source>
</evidence>
<dbReference type="PANTHER" id="PTHR35530:SF1">
    <property type="entry name" value="2-HYDROXYMUCONATE TAUTOMERASE"/>
    <property type="match status" value="1"/>
</dbReference>
<gene>
    <name evidence="5" type="ORF">S03H2_43735</name>
    <name evidence="4" type="ORF">S03H2_51228</name>
</gene>
<evidence type="ECO:0000259" key="3">
    <source>
        <dbReference type="Pfam" id="PF01361"/>
    </source>
</evidence>
<keyword evidence="2" id="KW-0413">Isomerase</keyword>
<dbReference type="SUPFAM" id="SSF55331">
    <property type="entry name" value="Tautomerase/MIF"/>
    <property type="match status" value="1"/>
</dbReference>
<name>X1J3A0_9ZZZZ</name>
<comment type="caution">
    <text evidence="5">The sequence shown here is derived from an EMBL/GenBank/DDBJ whole genome shotgun (WGS) entry which is preliminary data.</text>
</comment>
<evidence type="ECO:0000313" key="4">
    <source>
        <dbReference type="EMBL" id="GAH71639.1"/>
    </source>
</evidence>
<dbReference type="GO" id="GO:0016853">
    <property type="term" value="F:isomerase activity"/>
    <property type="evidence" value="ECO:0007669"/>
    <property type="project" value="UniProtKB-KW"/>
</dbReference>
<evidence type="ECO:0000256" key="1">
    <source>
        <dbReference type="ARBA" id="ARBA00006723"/>
    </source>
</evidence>
<dbReference type="Pfam" id="PF01361">
    <property type="entry name" value="Tautomerase"/>
    <property type="match status" value="1"/>
</dbReference>
<reference evidence="5" key="1">
    <citation type="journal article" date="2014" name="Front. Microbiol.">
        <title>High frequency of phylogenetically diverse reductive dehalogenase-homologous genes in deep subseafloor sedimentary metagenomes.</title>
        <authorList>
            <person name="Kawai M."/>
            <person name="Futagami T."/>
            <person name="Toyoda A."/>
            <person name="Takaki Y."/>
            <person name="Nishi S."/>
            <person name="Hori S."/>
            <person name="Arai W."/>
            <person name="Tsubouchi T."/>
            <person name="Morono Y."/>
            <person name="Uchiyama I."/>
            <person name="Ito T."/>
            <person name="Fujiyama A."/>
            <person name="Inagaki F."/>
            <person name="Takami H."/>
        </authorList>
    </citation>
    <scope>NUCLEOTIDE SEQUENCE</scope>
    <source>
        <strain evidence="5">Expedition CK06-06</strain>
    </source>
</reference>
<sequence>MPILQIELLKGRTVEQKREMVRKVTDAITETLNCPKEAVRIIIREMEFENFAKAGVLEVDAK</sequence>
<dbReference type="Gene3D" id="3.30.429.10">
    <property type="entry name" value="Macrophage Migration Inhibitory Factor"/>
    <property type="match status" value="1"/>
</dbReference>
<feature type="domain" description="4-oxalocrotonate tautomerase-like" evidence="3">
    <location>
        <begin position="2"/>
        <end position="56"/>
    </location>
</feature>
<organism evidence="5">
    <name type="scientific">marine sediment metagenome</name>
    <dbReference type="NCBI Taxonomy" id="412755"/>
    <lineage>
        <taxon>unclassified sequences</taxon>
        <taxon>metagenomes</taxon>
        <taxon>ecological metagenomes</taxon>
    </lineage>
</organism>
<dbReference type="EMBL" id="BARU01032486">
    <property type="protein sequence ID" value="GAH71639.1"/>
    <property type="molecule type" value="Genomic_DNA"/>
</dbReference>
<evidence type="ECO:0000256" key="2">
    <source>
        <dbReference type="ARBA" id="ARBA00023235"/>
    </source>
</evidence>
<comment type="similarity">
    <text evidence="1">Belongs to the 4-oxalocrotonate tautomerase family.</text>
</comment>
<dbReference type="InterPro" id="IPR014347">
    <property type="entry name" value="Tautomerase/MIF_sf"/>
</dbReference>
<accession>X1J3A0</accession>
<dbReference type="InterPro" id="IPR004370">
    <property type="entry name" value="4-OT-like_dom"/>
</dbReference>
<dbReference type="InterPro" id="IPR018191">
    <property type="entry name" value="4-OT"/>
</dbReference>
<protein>
    <recommendedName>
        <fullName evidence="3">4-oxalocrotonate tautomerase-like domain-containing protein</fullName>
    </recommendedName>
</protein>
<dbReference type="EMBL" id="BARU01027315">
    <property type="protein sequence ID" value="GAH72844.1"/>
    <property type="molecule type" value="Genomic_DNA"/>
</dbReference>